<evidence type="ECO:0000256" key="2">
    <source>
        <dbReference type="ARBA" id="ARBA00022884"/>
    </source>
</evidence>
<evidence type="ECO:0000259" key="4">
    <source>
        <dbReference type="PROSITE" id="PS50886"/>
    </source>
</evidence>
<accession>J7TV02</accession>
<dbReference type="InterPro" id="IPR002547">
    <property type="entry name" value="tRNA-bd_dom"/>
</dbReference>
<dbReference type="InterPro" id="IPR033714">
    <property type="entry name" value="tRNA_bind_bactPheRS"/>
</dbReference>
<dbReference type="EMBL" id="ALIF01000006">
    <property type="protein sequence ID" value="EJO15868.1"/>
    <property type="molecule type" value="Genomic_DNA"/>
</dbReference>
<protein>
    <submittedName>
        <fullName evidence="5">tRNA binding domain protein</fullName>
    </submittedName>
</protein>
<evidence type="ECO:0000256" key="3">
    <source>
        <dbReference type="PROSITE-ProRule" id="PRU00209"/>
    </source>
</evidence>
<gene>
    <name evidence="5" type="ORF">RSSL_01870</name>
</gene>
<dbReference type="InterPro" id="IPR027855">
    <property type="entry name" value="DUF4479"/>
</dbReference>
<keyword evidence="1 3" id="KW-0820">tRNA-binding</keyword>
<dbReference type="NCBIfam" id="NF045760">
    <property type="entry name" value="YtpR"/>
    <property type="match status" value="1"/>
</dbReference>
<evidence type="ECO:0000313" key="5">
    <source>
        <dbReference type="EMBL" id="EJO15868.1"/>
    </source>
</evidence>
<dbReference type="Gene3D" id="3.30.1940.10">
    <property type="entry name" value="YtpR-like"/>
    <property type="match status" value="1"/>
</dbReference>
<dbReference type="Proteomes" id="UP000006983">
    <property type="component" value="Unassembled WGS sequence"/>
</dbReference>
<dbReference type="PATRIC" id="fig|1200793.3.peg.1843"/>
<dbReference type="PROSITE" id="PS50886">
    <property type="entry name" value="TRBD"/>
    <property type="match status" value="1"/>
</dbReference>
<dbReference type="Gene3D" id="2.40.50.140">
    <property type="entry name" value="Nucleic acid-binding proteins"/>
    <property type="match status" value="1"/>
</dbReference>
<dbReference type="InterPro" id="IPR012340">
    <property type="entry name" value="NA-bd_OB-fold"/>
</dbReference>
<dbReference type="CDD" id="cd02796">
    <property type="entry name" value="tRNA_bind_bactPheRS"/>
    <property type="match status" value="1"/>
</dbReference>
<dbReference type="InterPro" id="IPR037154">
    <property type="entry name" value="YtpR-like_sf"/>
</dbReference>
<dbReference type="SUPFAM" id="SSF50249">
    <property type="entry name" value="Nucleic acid-binding proteins"/>
    <property type="match status" value="1"/>
</dbReference>
<keyword evidence="6" id="KW-1185">Reference proteome</keyword>
<sequence length="225" mass="24491">MAYQSILKSRKRIIEGESMIFAYNKEQVGDVLLVILEDTKDIKRSVERKGKVARVTADETGETLAWNIFEASSLIDIEGNGQVFLSDQDVAVLNEELAKEGFEERLENTQGPVFVVGQIDEMVAHPDSDHLNICQVNIGDKKVQIVAGAPNAALGLKTIVALPGAMMPSGTLIFPGKLRGEDSYGMMCAPRELALPNAPQKRGIIELDDSAVVGEAFDPAKHWKG</sequence>
<name>J7TV02_STRSL</name>
<dbReference type="Pfam" id="PF01588">
    <property type="entry name" value="tRNA_bind"/>
    <property type="match status" value="1"/>
</dbReference>
<keyword evidence="2 3" id="KW-0694">RNA-binding</keyword>
<organism evidence="5 6">
    <name type="scientific">Streptococcus salivarius K12</name>
    <dbReference type="NCBI Taxonomy" id="1200793"/>
    <lineage>
        <taxon>Bacteria</taxon>
        <taxon>Bacillati</taxon>
        <taxon>Bacillota</taxon>
        <taxon>Bacilli</taxon>
        <taxon>Lactobacillales</taxon>
        <taxon>Streptococcaceae</taxon>
        <taxon>Streptococcus</taxon>
    </lineage>
</organism>
<dbReference type="GO" id="GO:0000049">
    <property type="term" value="F:tRNA binding"/>
    <property type="evidence" value="ECO:0007669"/>
    <property type="project" value="UniProtKB-UniRule"/>
</dbReference>
<reference evidence="5 6" key="1">
    <citation type="journal article" date="2012" name="J. Bacteriol.">
        <title>Genome Sequence of the Lantibiotic Bacteriocin Producer Streptococcus salivarius Strain K12.</title>
        <authorList>
            <person name="Barretto C."/>
            <person name="Alvarez-Martin P."/>
            <person name="Foata F."/>
            <person name="Renault P."/>
            <person name="Berger B."/>
        </authorList>
    </citation>
    <scope>NUCLEOTIDE SEQUENCE [LARGE SCALE GENOMIC DNA]</scope>
    <source>
        <strain evidence="5 6">K12</strain>
    </source>
</reference>
<dbReference type="Pfam" id="PF14794">
    <property type="entry name" value="DUF4479"/>
    <property type="match status" value="1"/>
</dbReference>
<evidence type="ECO:0000256" key="1">
    <source>
        <dbReference type="ARBA" id="ARBA00022555"/>
    </source>
</evidence>
<evidence type="ECO:0000313" key="6">
    <source>
        <dbReference type="Proteomes" id="UP000006983"/>
    </source>
</evidence>
<feature type="domain" description="TRNA-binding" evidence="4">
    <location>
        <begin position="108"/>
        <end position="218"/>
    </location>
</feature>
<comment type="caution">
    <text evidence="5">The sequence shown here is derived from an EMBL/GenBank/DDBJ whole genome shotgun (WGS) entry which is preliminary data.</text>
</comment>
<dbReference type="AlphaFoldDB" id="J7TV02"/>
<proteinExistence type="predicted"/>